<protein>
    <submittedName>
        <fullName evidence="1">Uncharacterized protein</fullName>
    </submittedName>
</protein>
<proteinExistence type="predicted"/>
<gene>
    <name evidence="1" type="ORF">HK414_06030</name>
</gene>
<evidence type="ECO:0000313" key="2">
    <source>
        <dbReference type="Proteomes" id="UP000500826"/>
    </source>
</evidence>
<name>A0ABX6P117_9BURK</name>
<dbReference type="EMBL" id="CP053418">
    <property type="protein sequence ID" value="QJW83739.1"/>
    <property type="molecule type" value="Genomic_DNA"/>
</dbReference>
<accession>A0ABX6P117</accession>
<keyword evidence="2" id="KW-1185">Reference proteome</keyword>
<organism evidence="1 2">
    <name type="scientific">Ramlibacter terrae</name>
    <dbReference type="NCBI Taxonomy" id="2732511"/>
    <lineage>
        <taxon>Bacteria</taxon>
        <taxon>Pseudomonadati</taxon>
        <taxon>Pseudomonadota</taxon>
        <taxon>Betaproteobacteria</taxon>
        <taxon>Burkholderiales</taxon>
        <taxon>Comamonadaceae</taxon>
        <taxon>Ramlibacter</taxon>
    </lineage>
</organism>
<reference evidence="1 2" key="1">
    <citation type="submission" date="2020-05" db="EMBL/GenBank/DDBJ databases">
        <title>Ramlibacter rhizophilus sp. nov., isolated from rhizosphere soil of national flower Mugunghwa from South Korea.</title>
        <authorList>
            <person name="Zheng-Fei Y."/>
            <person name="Huan T."/>
        </authorList>
    </citation>
    <scope>NUCLEOTIDE SEQUENCE [LARGE SCALE GENOMIC DNA]</scope>
    <source>
        <strain evidence="1 2">H242</strain>
    </source>
</reference>
<sequence>MDLQPRVMALNAVDVGGRGTGERRARAASAYLNYSFTGGTGTSPGVFLEGVTSFRGHTFTGYLTHDGRAAPTAGP</sequence>
<evidence type="ECO:0000313" key="1">
    <source>
        <dbReference type="EMBL" id="QJW83739.1"/>
    </source>
</evidence>
<dbReference type="Proteomes" id="UP000500826">
    <property type="component" value="Chromosome"/>
</dbReference>